<feature type="compositionally biased region" description="Polar residues" evidence="7">
    <location>
        <begin position="360"/>
        <end position="372"/>
    </location>
</feature>
<keyword evidence="2" id="KW-0597">Phosphoprotein</keyword>
<evidence type="ECO:0000259" key="8">
    <source>
        <dbReference type="PROSITE" id="PS50003"/>
    </source>
</evidence>
<feature type="region of interest" description="Disordered" evidence="7">
    <location>
        <begin position="532"/>
        <end position="580"/>
    </location>
</feature>
<dbReference type="GeneTree" id="ENSGT00940000155231"/>
<feature type="region of interest" description="Disordered" evidence="7">
    <location>
        <begin position="350"/>
        <end position="372"/>
    </location>
</feature>
<evidence type="ECO:0000256" key="1">
    <source>
        <dbReference type="ARBA" id="ARBA00022481"/>
    </source>
</evidence>
<dbReference type="Proteomes" id="UP000694557">
    <property type="component" value="Unassembled WGS sequence"/>
</dbReference>
<keyword evidence="1" id="KW-0488">Methylation</keyword>
<dbReference type="SUPFAM" id="SSF50729">
    <property type="entry name" value="PH domain-like"/>
    <property type="match status" value="1"/>
</dbReference>
<dbReference type="InterPro" id="IPR011993">
    <property type="entry name" value="PH-like_dom_sf"/>
</dbReference>
<accession>A0A8C7KZN3</accession>
<dbReference type="InterPro" id="IPR052212">
    <property type="entry name" value="PH-like_domain"/>
</dbReference>
<dbReference type="GO" id="GO:0045180">
    <property type="term" value="C:basal cortex"/>
    <property type="evidence" value="ECO:0007669"/>
    <property type="project" value="TreeGrafter"/>
</dbReference>
<protein>
    <recommendedName>
        <fullName evidence="4">Pleckstrin homology-like domain family B member 1</fullName>
    </recommendedName>
    <alternativeName>
        <fullName evidence="5">Protein LL5-alpha</fullName>
    </alternativeName>
</protein>
<dbReference type="PANTHER" id="PTHR12156">
    <property type="entry name" value="PLECKSTRIN HOMOLOGY-LIKE DOMAIN, FAMILY B, MEMBER 3"/>
    <property type="match status" value="1"/>
</dbReference>
<feature type="region of interest" description="Disordered" evidence="7">
    <location>
        <begin position="385"/>
        <end position="440"/>
    </location>
</feature>
<dbReference type="PROSITE" id="PS50003">
    <property type="entry name" value="PH_DOMAIN"/>
    <property type="match status" value="1"/>
</dbReference>
<name>A0A8C7KZN3_ONCKI</name>
<dbReference type="GO" id="GO:0070507">
    <property type="term" value="P:regulation of microtubule cytoskeleton organization"/>
    <property type="evidence" value="ECO:0007669"/>
    <property type="project" value="TreeGrafter"/>
</dbReference>
<dbReference type="SUPFAM" id="SSF49879">
    <property type="entry name" value="SMAD/FHA domain"/>
    <property type="match status" value="1"/>
</dbReference>
<feature type="region of interest" description="Disordered" evidence="7">
    <location>
        <begin position="1096"/>
        <end position="1154"/>
    </location>
</feature>
<dbReference type="InterPro" id="IPR001849">
    <property type="entry name" value="PH_domain"/>
</dbReference>
<dbReference type="InterPro" id="IPR037810">
    <property type="entry name" value="PHLDB1/2/3_PH"/>
</dbReference>
<feature type="region of interest" description="Disordered" evidence="7">
    <location>
        <begin position="620"/>
        <end position="700"/>
    </location>
</feature>
<reference evidence="9" key="2">
    <citation type="submission" date="2025-09" db="UniProtKB">
        <authorList>
            <consortium name="Ensembl"/>
        </authorList>
    </citation>
    <scope>IDENTIFICATION</scope>
</reference>
<feature type="domain" description="PH" evidence="8">
    <location>
        <begin position="1272"/>
        <end position="1375"/>
    </location>
</feature>
<feature type="compositionally biased region" description="Basic and acidic residues" evidence="7">
    <location>
        <begin position="111"/>
        <end position="121"/>
    </location>
</feature>
<feature type="compositionally biased region" description="Basic and acidic residues" evidence="7">
    <location>
        <begin position="553"/>
        <end position="568"/>
    </location>
</feature>
<feature type="compositionally biased region" description="Low complexity" evidence="7">
    <location>
        <begin position="532"/>
        <end position="542"/>
    </location>
</feature>
<feature type="region of interest" description="Disordered" evidence="7">
    <location>
        <begin position="995"/>
        <end position="1033"/>
    </location>
</feature>
<dbReference type="Pfam" id="PF00169">
    <property type="entry name" value="PH"/>
    <property type="match status" value="1"/>
</dbReference>
<organism evidence="9 10">
    <name type="scientific">Oncorhynchus kisutch</name>
    <name type="common">Coho salmon</name>
    <name type="synonym">Salmo kisutch</name>
    <dbReference type="NCBI Taxonomy" id="8019"/>
    <lineage>
        <taxon>Eukaryota</taxon>
        <taxon>Metazoa</taxon>
        <taxon>Chordata</taxon>
        <taxon>Craniata</taxon>
        <taxon>Vertebrata</taxon>
        <taxon>Euteleostomi</taxon>
        <taxon>Actinopterygii</taxon>
        <taxon>Neopterygii</taxon>
        <taxon>Teleostei</taxon>
        <taxon>Protacanthopterygii</taxon>
        <taxon>Salmoniformes</taxon>
        <taxon>Salmonidae</taxon>
        <taxon>Salmoninae</taxon>
        <taxon>Oncorhynchus</taxon>
    </lineage>
</organism>
<evidence type="ECO:0000313" key="10">
    <source>
        <dbReference type="Proteomes" id="UP000694557"/>
    </source>
</evidence>
<dbReference type="Gene3D" id="2.30.29.30">
    <property type="entry name" value="Pleckstrin-homology domain (PH domain)/Phosphotyrosine-binding domain (PTB)"/>
    <property type="match status" value="1"/>
</dbReference>
<sequence>MDISIQGPGVAAQHCYIENRAGIITLHPCGNQCAIDGLPVTKPVRLSQGCMLCFGQSAFFRFNHPEEAFRMKSMMPGGSRGSGGNYRIHSDTEGLVNGNHQSGASQSRHPAPGERDSRSEHSAIVSSIEKDLQDIMDSLVMDDPQPPSSDHPIPHSPLSPMVNGGGRYLLSPPTSPGAMSVGSSYENTSPPFSPLSSPSAASSAGSYTSPSPSGCLDPQDPSLPPVPVRSSSYNYTTTPPIPQPRTTLTNYSSGGGVQRVPESPRHQRKGLLEAPQSPKPARRGQSLDSPGGMGSESPRLTHLSVASADAGYMGRNAVPSSPRFTAKFPYTSSSPSSPRTKAGTILQERPASPFREQADHSLTSSPSRQLLSQHSRAFQPPLDPIVHIIQGGSPLQQHHPFPHPRTLQPPESPRLSRRNLELSSGGSSMKELPPLSPSMARRGVPVLPVALPGSIPTLRTPESPSSSGKLGVPESPRLQRKSESPAEDQFGGSVVRARSPSPTSGLMMMESGGGGRKASYGNALSPAYSLGSLPGSSPLASPRGHRKMSGCPRDLRGPHPGMRERKNSISEISDNEDELLEYHRRQREERLREQEMERLERQRLETILNLCAEYNKGDGPLGGEAEGRMGFPGGLGPGEGAARRPSMDSLAGSSSLRRSMAQRQQRESDEENLKEECSSTESTHQEHEEQSVSGGVERAELGYLEDERVRVLARVDELKSRITELEQQLQESKQEAEMERALLQGERQAELDQMEAETEIIRQLQHKRKELENTIQREKDKERANVDAERRALASLQEGYSELKNQLHNCPESLREQLQEQLKREGETLESETKQFEDLEFQQLERESSLEEERETISQQLLQERAEYHTSMAKRKDKVAALEGQASQLGQQASQECDKLAKDRNLTLQMLHKEKERLSALEKRYLSLTGGRTFPKSSSTMKEEYMKLSDVYRMYGRDCHDTQLTTTAQHGLSLILDTAVPCEVFRSKLDSDAGQTVHQPKAGSGSHLQCGAATLGRNTTSKSPLMVPNSTGSLPRNLAATMQDIETKRALALQQKGHQVIEEQRRRLAELKQRAAVEAQCQWDALHGSQTHLNTQYAPSHAQGPPMVHHSILHHQPPPAGEQPYDTLSLESSDSMDTSVSTGNNSACSPDNMSSASGMDALKIEEMEKMLKDAHLEKARLIESRERESHARRQMLEEERRRREEAEKRLQEETVHRQQLVDKEVKMRSKNFSQARPMTRYLPIRKEEFDLRSHIESSGHNVETSHHVILTEKMCKGYLVKMGGKIKSWKKRWFVFDRLKRTFSYYVDKHETKLKGVIYFQAIEEVYYDHLRIATKSPNPSLTFCVKTHDRLYYMVAPAPEAMRIWMDVIVTGAEGYTQFMN</sequence>
<feature type="region of interest" description="Disordered" evidence="7">
    <location>
        <begin position="139"/>
        <end position="299"/>
    </location>
</feature>
<feature type="compositionally biased region" description="Polar residues" evidence="7">
    <location>
        <begin position="651"/>
        <end position="663"/>
    </location>
</feature>
<dbReference type="Ensembl" id="ENSOKIT00005118439.1">
    <property type="protein sequence ID" value="ENSOKIP00005110594.1"/>
    <property type="gene ID" value="ENSOKIG00005048238.1"/>
</dbReference>
<evidence type="ECO:0000256" key="4">
    <source>
        <dbReference type="ARBA" id="ARBA00069090"/>
    </source>
</evidence>
<feature type="region of interest" description="Disordered" evidence="7">
    <location>
        <begin position="74"/>
        <end position="122"/>
    </location>
</feature>
<dbReference type="CDD" id="cd14673">
    <property type="entry name" value="PH_PHLDB1_2"/>
    <property type="match status" value="1"/>
</dbReference>
<feature type="compositionally biased region" description="Low complexity" evidence="7">
    <location>
        <begin position="194"/>
        <end position="213"/>
    </location>
</feature>
<dbReference type="PANTHER" id="PTHR12156:SF30">
    <property type="entry name" value="PLECKSTRIN HOMOLOGY-LIKE DOMAIN FAMILY B MEMBER 1 ISOFORM X1"/>
    <property type="match status" value="1"/>
</dbReference>
<gene>
    <name evidence="9" type="primary">LOC109905611</name>
    <name evidence="9" type="synonym">PHLDB1</name>
</gene>
<feature type="compositionally biased region" description="Gly residues" evidence="7">
    <location>
        <begin position="620"/>
        <end position="639"/>
    </location>
</feature>
<feature type="compositionally biased region" description="Polar residues" evidence="7">
    <location>
        <begin position="1129"/>
        <end position="1154"/>
    </location>
</feature>
<evidence type="ECO:0000256" key="7">
    <source>
        <dbReference type="SAM" id="MobiDB-lite"/>
    </source>
</evidence>
<dbReference type="Gene3D" id="2.60.200.20">
    <property type="match status" value="1"/>
</dbReference>
<feature type="compositionally biased region" description="Polar residues" evidence="7">
    <location>
        <begin position="98"/>
        <end position="108"/>
    </location>
</feature>
<feature type="coiled-coil region" evidence="6">
    <location>
        <begin position="1164"/>
        <end position="1223"/>
    </location>
</feature>
<dbReference type="FunFam" id="2.30.29.30:FF:000006">
    <property type="entry name" value="Pleckstrin homology like domain family B member 1"/>
    <property type="match status" value="1"/>
</dbReference>
<dbReference type="InterPro" id="IPR008984">
    <property type="entry name" value="SMAD_FHA_dom_sf"/>
</dbReference>
<evidence type="ECO:0000256" key="2">
    <source>
        <dbReference type="ARBA" id="ARBA00022553"/>
    </source>
</evidence>
<evidence type="ECO:0000256" key="5">
    <source>
        <dbReference type="ARBA" id="ARBA00077655"/>
    </source>
</evidence>
<feature type="region of interest" description="Disordered" evidence="7">
    <location>
        <begin position="455"/>
        <end position="518"/>
    </location>
</feature>
<dbReference type="InterPro" id="IPR000253">
    <property type="entry name" value="FHA_dom"/>
</dbReference>
<feature type="compositionally biased region" description="Polar residues" evidence="7">
    <location>
        <begin position="1016"/>
        <end position="1033"/>
    </location>
</feature>
<reference evidence="9" key="1">
    <citation type="submission" date="2025-08" db="UniProtKB">
        <authorList>
            <consortium name="Ensembl"/>
        </authorList>
    </citation>
    <scope>IDENTIFICATION</scope>
</reference>
<dbReference type="Pfam" id="PF00498">
    <property type="entry name" value="FHA"/>
    <property type="match status" value="1"/>
</dbReference>
<proteinExistence type="predicted"/>
<dbReference type="FunFam" id="2.60.200.20:FF:000004">
    <property type="entry name" value="pleckstrin homology-like domain family B member 1 isoform X1"/>
    <property type="match status" value="1"/>
</dbReference>
<evidence type="ECO:0000256" key="6">
    <source>
        <dbReference type="SAM" id="Coils"/>
    </source>
</evidence>
<evidence type="ECO:0000256" key="3">
    <source>
        <dbReference type="ARBA" id="ARBA00023054"/>
    </source>
</evidence>
<dbReference type="SMART" id="SM00233">
    <property type="entry name" value="PH"/>
    <property type="match status" value="1"/>
</dbReference>
<feature type="compositionally biased region" description="Pro residues" evidence="7">
    <location>
        <begin position="144"/>
        <end position="157"/>
    </location>
</feature>
<keyword evidence="3 6" id="KW-0175">Coiled coil</keyword>
<keyword evidence="10" id="KW-1185">Reference proteome</keyword>
<feature type="compositionally biased region" description="Low complexity" evidence="7">
    <location>
        <begin position="228"/>
        <end position="249"/>
    </location>
</feature>
<evidence type="ECO:0000313" key="9">
    <source>
        <dbReference type="Ensembl" id="ENSOKIP00005110594.1"/>
    </source>
</evidence>